<dbReference type="InterPro" id="IPR042219">
    <property type="entry name" value="AAA_lid_11_sf"/>
</dbReference>
<sequence>MVGARARRESKGKGLLVVWEGLRANLLGSYLSDPVNDMSFFEGCSRSGPFKKLLFGLCFFHAFVQRLPPAPP</sequence>
<evidence type="ECO:0000313" key="1">
    <source>
        <dbReference type="EMBL" id="PNH00685.1"/>
    </source>
</evidence>
<dbReference type="EMBL" id="PGGS01001228">
    <property type="protein sequence ID" value="PNH00685.1"/>
    <property type="molecule type" value="Genomic_DNA"/>
</dbReference>
<name>A0A2J7ZK92_9CHLO</name>
<protein>
    <submittedName>
        <fullName evidence="1">Dynein heavy chain 3, axonemal</fullName>
    </submittedName>
</protein>
<dbReference type="AlphaFoldDB" id="A0A2J7ZK92"/>
<organism evidence="1 2">
    <name type="scientific">Tetrabaena socialis</name>
    <dbReference type="NCBI Taxonomy" id="47790"/>
    <lineage>
        <taxon>Eukaryota</taxon>
        <taxon>Viridiplantae</taxon>
        <taxon>Chlorophyta</taxon>
        <taxon>core chlorophytes</taxon>
        <taxon>Chlorophyceae</taxon>
        <taxon>CS clade</taxon>
        <taxon>Chlamydomonadales</taxon>
        <taxon>Tetrabaenaceae</taxon>
        <taxon>Tetrabaena</taxon>
    </lineage>
</organism>
<keyword evidence="2" id="KW-1185">Reference proteome</keyword>
<dbReference type="Gene3D" id="1.10.8.720">
    <property type="entry name" value="Region D6 of dynein motor"/>
    <property type="match status" value="1"/>
</dbReference>
<dbReference type="OrthoDB" id="447173at2759"/>
<accession>A0A2J7ZK92</accession>
<gene>
    <name evidence="1" type="ORF">TSOC_013478</name>
</gene>
<dbReference type="Proteomes" id="UP000236333">
    <property type="component" value="Unassembled WGS sequence"/>
</dbReference>
<proteinExistence type="predicted"/>
<evidence type="ECO:0000313" key="2">
    <source>
        <dbReference type="Proteomes" id="UP000236333"/>
    </source>
</evidence>
<comment type="caution">
    <text evidence="1">The sequence shown here is derived from an EMBL/GenBank/DDBJ whole genome shotgun (WGS) entry which is preliminary data.</text>
</comment>
<reference evidence="1 2" key="1">
    <citation type="journal article" date="2017" name="Mol. Biol. Evol.">
        <title>The 4-celled Tetrabaena socialis nuclear genome reveals the essential components for genetic control of cell number at the origin of multicellularity in the volvocine lineage.</title>
        <authorList>
            <person name="Featherston J."/>
            <person name="Arakaki Y."/>
            <person name="Hanschen E.R."/>
            <person name="Ferris P.J."/>
            <person name="Michod R.E."/>
            <person name="Olson B.J.S.C."/>
            <person name="Nozaki H."/>
            <person name="Durand P.M."/>
        </authorList>
    </citation>
    <scope>NUCLEOTIDE SEQUENCE [LARGE SCALE GENOMIC DNA]</scope>
    <source>
        <strain evidence="1 2">NIES-571</strain>
    </source>
</reference>